<evidence type="ECO:0000313" key="3">
    <source>
        <dbReference type="EMBL" id="VFR76458.1"/>
    </source>
</evidence>
<proteinExistence type="predicted"/>
<feature type="region of interest" description="Disordered" evidence="1">
    <location>
        <begin position="60"/>
        <end position="88"/>
    </location>
</feature>
<evidence type="ECO:0000313" key="5">
    <source>
        <dbReference type="EMBL" id="VFS29079.1"/>
    </source>
</evidence>
<evidence type="ECO:0000313" key="4">
    <source>
        <dbReference type="EMBL" id="VFR97488.1"/>
    </source>
</evidence>
<name>A0A484TNH3_9ZZZZ</name>
<dbReference type="AlphaFoldDB" id="A0A484TNH3"/>
<dbReference type="EMBL" id="CAADII010000013">
    <property type="protein sequence ID" value="VFR53671.1"/>
    <property type="molecule type" value="Genomic_DNA"/>
</dbReference>
<evidence type="ECO:0000256" key="1">
    <source>
        <dbReference type="SAM" id="MobiDB-lite"/>
    </source>
</evidence>
<dbReference type="EMBL" id="CAADIZ010000049">
    <property type="protein sequence ID" value="VFS29079.1"/>
    <property type="molecule type" value="Genomic_DNA"/>
</dbReference>
<accession>A0A484TNH3</accession>
<feature type="compositionally biased region" description="Basic residues" evidence="1">
    <location>
        <begin position="133"/>
        <end position="143"/>
    </location>
</feature>
<dbReference type="EMBL" id="CAADIP010000053">
    <property type="protein sequence ID" value="VFR97488.1"/>
    <property type="molecule type" value="Genomic_DNA"/>
</dbReference>
<organism evidence="3">
    <name type="scientific">plant metagenome</name>
    <dbReference type="NCBI Taxonomy" id="1297885"/>
    <lineage>
        <taxon>unclassified sequences</taxon>
        <taxon>metagenomes</taxon>
        <taxon>organismal metagenomes</taxon>
    </lineage>
</organism>
<dbReference type="EMBL" id="CAADIK010000040">
    <property type="protein sequence ID" value="VFR76458.1"/>
    <property type="molecule type" value="Genomic_DNA"/>
</dbReference>
<sequence length="192" mass="21026">MRTVCPGMAAGAAGSDAASHAAHWLRNSRQVHAGLLHHGNIATETATCPPPVRSPPPRSIFANQTSANARQPRRQAPSMSLRAAGPRRARLRRRGWTDWRPCARPVTINIHPGPIATGGSIPILSRPFPRPGPRARPRPRPRRPACAPGCPRWNRRPAWNCRPTGSPCPASNRRPAWNTTPIRRPSRDASRP</sequence>
<reference evidence="3" key="1">
    <citation type="submission" date="2019-03" db="EMBL/GenBank/DDBJ databases">
        <authorList>
            <person name="Danneels B."/>
        </authorList>
    </citation>
    <scope>NUCLEOTIDE SEQUENCE</scope>
</reference>
<evidence type="ECO:0000313" key="2">
    <source>
        <dbReference type="EMBL" id="VFR53671.1"/>
    </source>
</evidence>
<gene>
    <name evidence="2" type="ORF">BRI6_0635</name>
    <name evidence="3" type="ORF">BRI9_0691</name>
    <name evidence="4" type="ORF">IVO3_0690</name>
    <name evidence="5" type="ORF">RAN7_0630</name>
</gene>
<feature type="region of interest" description="Disordered" evidence="1">
    <location>
        <begin position="110"/>
        <end position="192"/>
    </location>
</feature>
<protein>
    <submittedName>
        <fullName evidence="3">Uncharacterized protein</fullName>
    </submittedName>
</protein>